<reference evidence="1" key="1">
    <citation type="submission" date="2011-11" db="EMBL/GenBank/DDBJ databases">
        <title>The Genome Sequence of Fusarium oxysporum Cotton.</title>
        <authorList>
            <consortium name="The Broad Institute Genome Sequencing Platform"/>
            <person name="Ma L.-J."/>
            <person name="Gale L.R."/>
            <person name="Schwartz D.C."/>
            <person name="Zhou S."/>
            <person name="Corby-Kistler H."/>
            <person name="Young S.K."/>
            <person name="Zeng Q."/>
            <person name="Gargeya S."/>
            <person name="Fitzgerald M."/>
            <person name="Haas B."/>
            <person name="Abouelleil A."/>
            <person name="Alvarado L."/>
            <person name="Arachchi H.M."/>
            <person name="Berlin A."/>
            <person name="Brown A."/>
            <person name="Chapman S.B."/>
            <person name="Chen Z."/>
            <person name="Dunbar C."/>
            <person name="Freedman E."/>
            <person name="Gearin G."/>
            <person name="Goldberg J."/>
            <person name="Griggs A."/>
            <person name="Gujja S."/>
            <person name="Heiman D."/>
            <person name="Howarth C."/>
            <person name="Larson L."/>
            <person name="Lui A."/>
            <person name="MacDonald P.J.P."/>
            <person name="Montmayeur A."/>
            <person name="Murphy C."/>
            <person name="Neiman D."/>
            <person name="Pearson M."/>
            <person name="Priest M."/>
            <person name="Roberts A."/>
            <person name="Saif S."/>
            <person name="Shea T."/>
            <person name="Shenoy N."/>
            <person name="Sisk P."/>
            <person name="Stolte C."/>
            <person name="Sykes S."/>
            <person name="Wortman J."/>
            <person name="Nusbaum C."/>
            <person name="Birren B."/>
        </authorList>
    </citation>
    <scope>NUCLEOTIDE SEQUENCE [LARGE SCALE GENOMIC DNA]</scope>
    <source>
        <strain evidence="1">25433</strain>
    </source>
</reference>
<protein>
    <submittedName>
        <fullName evidence="1">Uncharacterized protein</fullName>
    </submittedName>
</protein>
<gene>
    <name evidence="1" type="ORF">FOTG_11613</name>
</gene>
<dbReference type="Proteomes" id="UP000030701">
    <property type="component" value="Unassembled WGS sequence"/>
</dbReference>
<dbReference type="AlphaFoldDB" id="X0LHH3"/>
<dbReference type="EMBL" id="JH657953">
    <property type="protein sequence ID" value="EXM20486.1"/>
    <property type="molecule type" value="Genomic_DNA"/>
</dbReference>
<dbReference type="HOGENOM" id="CLU_717709_0_0_1"/>
<dbReference type="OrthoDB" id="1577640at2759"/>
<evidence type="ECO:0000313" key="1">
    <source>
        <dbReference type="EMBL" id="EXM20486.1"/>
    </source>
</evidence>
<accession>X0LHH3</accession>
<reference evidence="1" key="2">
    <citation type="submission" date="2012-05" db="EMBL/GenBank/DDBJ databases">
        <title>The Genome Annotation of Fusarium oxysporum Cotton.</title>
        <authorList>
            <consortium name="The Broad Institute Genomics Platform"/>
            <person name="Ma L.-J."/>
            <person name="Corby-Kistler H."/>
            <person name="Broz K."/>
            <person name="Gale L.R."/>
            <person name="Jonkers W."/>
            <person name="O'Donnell K."/>
            <person name="Ploetz R."/>
            <person name="Steinberg C."/>
            <person name="Schwartz D.C."/>
            <person name="VanEtten H."/>
            <person name="Zhou S."/>
            <person name="Young S.K."/>
            <person name="Zeng Q."/>
            <person name="Gargeya S."/>
            <person name="Fitzgerald M."/>
            <person name="Abouelleil A."/>
            <person name="Alvarado L."/>
            <person name="Chapman S.B."/>
            <person name="Gainer-Dewar J."/>
            <person name="Goldberg J."/>
            <person name="Griggs A."/>
            <person name="Gujja S."/>
            <person name="Hansen M."/>
            <person name="Howarth C."/>
            <person name="Imamovic A."/>
            <person name="Ireland A."/>
            <person name="Larimer J."/>
            <person name="McCowan C."/>
            <person name="Murphy C."/>
            <person name="Pearson M."/>
            <person name="Poon T.W."/>
            <person name="Priest M."/>
            <person name="Roberts A."/>
            <person name="Saif S."/>
            <person name="Shea T."/>
            <person name="Sykes S."/>
            <person name="Wortman J."/>
            <person name="Nusbaum C."/>
            <person name="Birren B."/>
        </authorList>
    </citation>
    <scope>NUCLEOTIDE SEQUENCE</scope>
    <source>
        <strain evidence="1">25433</strain>
    </source>
</reference>
<name>X0LHH3_FUSOX</name>
<sequence length="385" mass="43224">MDRYGVTIDSLPDATAAVLWDELQVRSEELRKQGFEISCGLKPFYSKYYSGGFFEQPLSPQICLLADNFGIKPSDEDGLGPLLRRVRVLGGEMFETEIIYLDWLLKHDVKLEYVTMGFQTSALHDFGRRIGTILKSSISPPYGELRSYQSGEVISFATRICNSKMQSDLPCPCVSGAFNRPLASLFSGFTLQAPSVPLGKVDIISSTRHLVGLIENTITSVDTSHLAGCAVHTLTMGLLGIRHVGPCVRNGLNAKISESDEDEWAELLDEDRHLLEKLDDLDEEFEREFQSRNESVAEFLDGYYTERMLEVVREMEAPPADDYRRELLTAGLILGDPDGGNFDWSSDWVTESEDGYDSEREIGEQVVSAGRTFRSYITLHRRNNC</sequence>
<proteinExistence type="predicted"/>
<organism evidence="1">
    <name type="scientific">Fusarium oxysporum f. sp. vasinfectum 25433</name>
    <dbReference type="NCBI Taxonomy" id="1089449"/>
    <lineage>
        <taxon>Eukaryota</taxon>
        <taxon>Fungi</taxon>
        <taxon>Dikarya</taxon>
        <taxon>Ascomycota</taxon>
        <taxon>Pezizomycotina</taxon>
        <taxon>Sordariomycetes</taxon>
        <taxon>Hypocreomycetidae</taxon>
        <taxon>Hypocreales</taxon>
        <taxon>Nectriaceae</taxon>
        <taxon>Fusarium</taxon>
        <taxon>Fusarium oxysporum species complex</taxon>
    </lineage>
</organism>